<evidence type="ECO:0000313" key="6">
    <source>
        <dbReference type="EMBL" id="ROH93708.1"/>
    </source>
</evidence>
<protein>
    <submittedName>
        <fullName evidence="6">LysR family transcriptional regulator</fullName>
    </submittedName>
</protein>
<dbReference type="Pfam" id="PF03466">
    <property type="entry name" value="LysR_substrate"/>
    <property type="match status" value="1"/>
</dbReference>
<dbReference type="PROSITE" id="PS50931">
    <property type="entry name" value="HTH_LYSR"/>
    <property type="match status" value="1"/>
</dbReference>
<dbReference type="CDD" id="cd08451">
    <property type="entry name" value="PBP2_BudR"/>
    <property type="match status" value="1"/>
</dbReference>
<dbReference type="InterPro" id="IPR000847">
    <property type="entry name" value="LysR_HTH_N"/>
</dbReference>
<dbReference type="GO" id="GO:0003700">
    <property type="term" value="F:DNA-binding transcription factor activity"/>
    <property type="evidence" value="ECO:0007669"/>
    <property type="project" value="InterPro"/>
</dbReference>
<dbReference type="PRINTS" id="PR00039">
    <property type="entry name" value="HTHLYSR"/>
</dbReference>
<reference evidence="6 7" key="1">
    <citation type="submission" date="2018-10" db="EMBL/GenBank/DDBJ databases">
        <authorList>
            <person name="Chen W.-M."/>
        </authorList>
    </citation>
    <scope>NUCLEOTIDE SEQUENCE [LARGE SCALE GENOMIC DNA]</scope>
    <source>
        <strain evidence="6 7">THS-13</strain>
    </source>
</reference>
<keyword evidence="3" id="KW-0238">DNA-binding</keyword>
<dbReference type="EMBL" id="RJVO01000001">
    <property type="protein sequence ID" value="ROH93708.1"/>
    <property type="molecule type" value="Genomic_DNA"/>
</dbReference>
<dbReference type="GO" id="GO:0032993">
    <property type="term" value="C:protein-DNA complex"/>
    <property type="evidence" value="ECO:0007669"/>
    <property type="project" value="TreeGrafter"/>
</dbReference>
<dbReference type="InterPro" id="IPR037410">
    <property type="entry name" value="BudR_PBP2"/>
</dbReference>
<dbReference type="Proteomes" id="UP000282106">
    <property type="component" value="Unassembled WGS sequence"/>
</dbReference>
<dbReference type="InterPro" id="IPR036390">
    <property type="entry name" value="WH_DNA-bd_sf"/>
</dbReference>
<dbReference type="GO" id="GO:0003677">
    <property type="term" value="F:DNA binding"/>
    <property type="evidence" value="ECO:0007669"/>
    <property type="project" value="UniProtKB-KW"/>
</dbReference>
<keyword evidence="7" id="KW-1185">Reference proteome</keyword>
<evidence type="ECO:0000256" key="1">
    <source>
        <dbReference type="ARBA" id="ARBA00009437"/>
    </source>
</evidence>
<dbReference type="Pfam" id="PF00126">
    <property type="entry name" value="HTH_1"/>
    <property type="match status" value="1"/>
</dbReference>
<dbReference type="InterPro" id="IPR005119">
    <property type="entry name" value="LysR_subst-bd"/>
</dbReference>
<keyword evidence="4" id="KW-0804">Transcription</keyword>
<dbReference type="InParanoid" id="A0A3N0VP05"/>
<evidence type="ECO:0000313" key="7">
    <source>
        <dbReference type="Proteomes" id="UP000282106"/>
    </source>
</evidence>
<evidence type="ECO:0000259" key="5">
    <source>
        <dbReference type="PROSITE" id="PS50931"/>
    </source>
</evidence>
<dbReference type="PANTHER" id="PTHR30346">
    <property type="entry name" value="TRANSCRIPTIONAL DUAL REGULATOR HCAR-RELATED"/>
    <property type="match status" value="1"/>
</dbReference>
<accession>A0A3N0VP05</accession>
<dbReference type="RefSeq" id="WP_123210563.1">
    <property type="nucleotide sequence ID" value="NZ_RJVO01000001.1"/>
</dbReference>
<evidence type="ECO:0000256" key="4">
    <source>
        <dbReference type="ARBA" id="ARBA00023163"/>
    </source>
</evidence>
<sequence>MELRHLRYFVAVAEQRHFTRAARVLGIGQPPLSQQIQQLEREIGTALFRRLPRGVALTPAGDALFDDARRILREADQATERARRVGRGEQGRIRVGMINSAPFHPLVPRVIREFRRRYPEVALSLEERTTPGLAAAVRNETVDVAFVRPLLDSAEGLGTEPVLDEPLVVALPSGHPLARRKRLELLALSLEPFVLFSRAVGAGLHDEIIQACHSAGFRPRVVQEASQVTSIVNLVASGLGVSIVPASMQQMHIEGVTYREIRSETPKARLNLIYRQSDRDSPQILNLRRLARQLGQQAEDGSR</sequence>
<name>A0A3N0VP05_9GAMM</name>
<dbReference type="InterPro" id="IPR036388">
    <property type="entry name" value="WH-like_DNA-bd_sf"/>
</dbReference>
<dbReference type="AlphaFoldDB" id="A0A3N0VP05"/>
<comment type="similarity">
    <text evidence="1">Belongs to the LysR transcriptional regulatory family.</text>
</comment>
<feature type="domain" description="HTH lysR-type" evidence="5">
    <location>
        <begin position="1"/>
        <end position="58"/>
    </location>
</feature>
<organism evidence="6 7">
    <name type="scientific">Stagnimonas aquatica</name>
    <dbReference type="NCBI Taxonomy" id="2689987"/>
    <lineage>
        <taxon>Bacteria</taxon>
        <taxon>Pseudomonadati</taxon>
        <taxon>Pseudomonadota</taxon>
        <taxon>Gammaproteobacteria</taxon>
        <taxon>Nevskiales</taxon>
        <taxon>Nevskiaceae</taxon>
        <taxon>Stagnimonas</taxon>
    </lineage>
</organism>
<evidence type="ECO:0000256" key="3">
    <source>
        <dbReference type="ARBA" id="ARBA00023125"/>
    </source>
</evidence>
<gene>
    <name evidence="6" type="ORF">ED208_04070</name>
</gene>
<proteinExistence type="inferred from homology"/>
<evidence type="ECO:0000256" key="2">
    <source>
        <dbReference type="ARBA" id="ARBA00023015"/>
    </source>
</evidence>
<comment type="caution">
    <text evidence="6">The sequence shown here is derived from an EMBL/GenBank/DDBJ whole genome shotgun (WGS) entry which is preliminary data.</text>
</comment>
<dbReference type="FunCoup" id="A0A3N0VP05">
    <property type="interactions" value="83"/>
</dbReference>
<dbReference type="PANTHER" id="PTHR30346:SF30">
    <property type="entry name" value="SMALL NEUTRAL PROTEASE REGULATORY PROTEIN"/>
    <property type="match status" value="1"/>
</dbReference>
<dbReference type="Gene3D" id="3.40.190.10">
    <property type="entry name" value="Periplasmic binding protein-like II"/>
    <property type="match status" value="2"/>
</dbReference>
<keyword evidence="2" id="KW-0805">Transcription regulation</keyword>
<dbReference type="SUPFAM" id="SSF53850">
    <property type="entry name" value="Periplasmic binding protein-like II"/>
    <property type="match status" value="1"/>
</dbReference>
<dbReference type="SUPFAM" id="SSF46785">
    <property type="entry name" value="Winged helix' DNA-binding domain"/>
    <property type="match status" value="1"/>
</dbReference>
<dbReference type="Gene3D" id="1.10.10.10">
    <property type="entry name" value="Winged helix-like DNA-binding domain superfamily/Winged helix DNA-binding domain"/>
    <property type="match status" value="1"/>
</dbReference>
<dbReference type="FunFam" id="1.10.10.10:FF:000001">
    <property type="entry name" value="LysR family transcriptional regulator"/>
    <property type="match status" value="1"/>
</dbReference>